<evidence type="ECO:0000313" key="1">
    <source>
        <dbReference type="EMBL" id="OLR94855.1"/>
    </source>
</evidence>
<evidence type="ECO:0008006" key="3">
    <source>
        <dbReference type="Google" id="ProtNLM"/>
    </source>
</evidence>
<accession>A0A1Q9LS44</accession>
<comment type="caution">
    <text evidence="1">The sequence shown here is derived from an EMBL/GenBank/DDBJ whole genome shotgun (WGS) entry which is preliminary data.</text>
</comment>
<dbReference type="OrthoDB" id="5185958at2"/>
<keyword evidence="2" id="KW-1185">Reference proteome</keyword>
<sequence length="136" mass="15003">MVTIKAWYEVGQRDPEIIDPAHIASFLDKVEAEAREADFPVAANVEMHTGGQPLVLQFGVRPEVELGFASIITDRGSFIGTNGTDAANEVMYDYTGSEFPVEARDEIALAEVRRAVIEFATNNGNRCEGVLWRELT</sequence>
<organism evidence="1 2">
    <name type="scientific">Actinokineospora bangkokensis</name>
    <dbReference type="NCBI Taxonomy" id="1193682"/>
    <lineage>
        <taxon>Bacteria</taxon>
        <taxon>Bacillati</taxon>
        <taxon>Actinomycetota</taxon>
        <taxon>Actinomycetes</taxon>
        <taxon>Pseudonocardiales</taxon>
        <taxon>Pseudonocardiaceae</taxon>
        <taxon>Actinokineospora</taxon>
    </lineage>
</organism>
<name>A0A1Q9LS44_9PSEU</name>
<dbReference type="InterPro" id="IPR025680">
    <property type="entry name" value="DddI"/>
</dbReference>
<dbReference type="Pfam" id="PF14430">
    <property type="entry name" value="Imm1"/>
    <property type="match status" value="1"/>
</dbReference>
<reference evidence="1 2" key="1">
    <citation type="submission" date="2016-10" db="EMBL/GenBank/DDBJ databases">
        <title>The Draft Genome Sequence of Actinokineospora bangkokensis 44EHWT reveals the biosynthetic pathway of antifungal compounds Thailandins with unusual extender unit butylmalonyl-CoA.</title>
        <authorList>
            <person name="Greule A."/>
            <person name="Intra B."/>
            <person name="Flemming S."/>
            <person name="Rommel M.G."/>
            <person name="Panbangred W."/>
            <person name="Bechthold A."/>
        </authorList>
    </citation>
    <scope>NUCLEOTIDE SEQUENCE [LARGE SCALE GENOMIC DNA]</scope>
    <source>
        <strain evidence="1 2">44EHW</strain>
    </source>
</reference>
<dbReference type="EMBL" id="MKQR01000006">
    <property type="protein sequence ID" value="OLR94855.1"/>
    <property type="molecule type" value="Genomic_DNA"/>
</dbReference>
<dbReference type="AlphaFoldDB" id="A0A1Q9LS44"/>
<proteinExistence type="predicted"/>
<dbReference type="Proteomes" id="UP000186040">
    <property type="component" value="Unassembled WGS sequence"/>
</dbReference>
<gene>
    <name evidence="1" type="ORF">BJP25_09540</name>
</gene>
<protein>
    <recommendedName>
        <fullName evidence="3">Immunity protein Imm1</fullName>
    </recommendedName>
</protein>
<evidence type="ECO:0000313" key="2">
    <source>
        <dbReference type="Proteomes" id="UP000186040"/>
    </source>
</evidence>